<dbReference type="Gene3D" id="1.25.40.180">
    <property type="match status" value="1"/>
</dbReference>
<evidence type="ECO:0000313" key="5">
    <source>
        <dbReference type="EMBL" id="CAD8264044.1"/>
    </source>
</evidence>
<dbReference type="Gene3D" id="2.160.10.10">
    <property type="entry name" value="Hexapeptide repeat proteins"/>
    <property type="match status" value="1"/>
</dbReference>
<organism evidence="5">
    <name type="scientific">Pinguiococcus pyrenoidosus</name>
    <dbReference type="NCBI Taxonomy" id="172671"/>
    <lineage>
        <taxon>Eukaryota</taxon>
        <taxon>Sar</taxon>
        <taxon>Stramenopiles</taxon>
        <taxon>Ochrophyta</taxon>
        <taxon>Pinguiophyceae</taxon>
        <taxon>Pinguiochrysidales</taxon>
        <taxon>Pinguiochrysidaceae</taxon>
        <taxon>Pinguiococcus</taxon>
    </lineage>
</organism>
<dbReference type="GO" id="GO:0008168">
    <property type="term" value="F:methyltransferase activity"/>
    <property type="evidence" value="ECO:0007669"/>
    <property type="project" value="InterPro"/>
</dbReference>
<dbReference type="Pfam" id="PF02020">
    <property type="entry name" value="W2"/>
    <property type="match status" value="1"/>
</dbReference>
<dbReference type="EMBL" id="HBEA01017839">
    <property type="protein sequence ID" value="CAD8264044.1"/>
    <property type="molecule type" value="Transcribed_RNA"/>
</dbReference>
<name>A0A7R9UEV4_9STRA</name>
<feature type="compositionally biased region" description="Basic residues" evidence="3">
    <location>
        <begin position="1029"/>
        <end position="1038"/>
    </location>
</feature>
<dbReference type="GO" id="GO:0006364">
    <property type="term" value="P:rRNA processing"/>
    <property type="evidence" value="ECO:0007669"/>
    <property type="project" value="InterPro"/>
</dbReference>
<feature type="compositionally biased region" description="Basic and acidic residues" evidence="3">
    <location>
        <begin position="702"/>
        <end position="724"/>
    </location>
</feature>
<dbReference type="InterPro" id="IPR051956">
    <property type="entry name" value="eIF2B_epsilon"/>
</dbReference>
<gene>
    <name evidence="5" type="ORF">PPYR1160_LOCUS13547</name>
</gene>
<dbReference type="PANTHER" id="PTHR45887:SF1">
    <property type="entry name" value="TRANSLATION INITIATION FACTOR EIF-2B SUBUNIT EPSILON"/>
    <property type="match status" value="1"/>
</dbReference>
<feature type="compositionally biased region" description="Basic and acidic residues" evidence="3">
    <location>
        <begin position="1018"/>
        <end position="1028"/>
    </location>
</feature>
<feature type="compositionally biased region" description="Basic and acidic residues" evidence="3">
    <location>
        <begin position="737"/>
        <end position="747"/>
    </location>
</feature>
<keyword evidence="2" id="KW-0175">Coiled coil</keyword>
<dbReference type="Pfam" id="PF25084">
    <property type="entry name" value="LbH_EIF2B"/>
    <property type="match status" value="1"/>
</dbReference>
<evidence type="ECO:0000256" key="2">
    <source>
        <dbReference type="SAM" id="Coils"/>
    </source>
</evidence>
<dbReference type="SUPFAM" id="SSF48371">
    <property type="entry name" value="ARM repeat"/>
    <property type="match status" value="1"/>
</dbReference>
<dbReference type="Pfam" id="PF07780">
    <property type="entry name" value="Spb1_C"/>
    <property type="match status" value="1"/>
</dbReference>
<dbReference type="InterPro" id="IPR012920">
    <property type="entry name" value="rRNA_MeTfrase_SPB1-like_C"/>
</dbReference>
<sequence length="1038" mass="117100">MNLRAALDAHRANRKRDPECSMTKVFKTIGHGSALRSLTHDLVVGIKGDDSRVVYWQDDIEADVCVLSSELLGEYAGDDVEMRYDLLDCGIDICSTDVLGAFSDNWDYQDMRSHFCKTEVGNVELGKRIYAHVLPAEQYAAKIEDFRTYAHVSFDVVRRLVLPYAPDTPFFGDSTFRASRNGCYRERGVDIDRTASIGPLCLISSGTRVGPGSRLERCLVGRDCVIGANVELTDCILWSGVQVWNDVQATNAILCDQVLIGSNVKIPRGCVIGICCTIDTGVGLPEFTRITRRGPDSLLQEDSRDESTDDGMDGGSFDVVKLEGRDAFSDPTLVGEEGIGRRWNPAEEDEDYDGDDVDDDSIFSSLRQSGIDALMCESWGAHEVDTWRQQLHDDFPSETDDDEPIVGVATEMHAADDDFIDSVRDMIQEHMHNQGEQGASGDHDDLLMEIKSLKFSQNRDWGECLVGFTFALLDMTAEAVPEGEGVDERNRNEVLRNLQLVTGRLASLGNRMVHEDRDELGIVRAVEDAALRRAPEIWRPLFRFVLQVLLHADLLSDDGLDLWKSRRQSGPRDSPEGELFYDPETQKFIEWLEDDDDDDDDDSGVDDNDDDDHDDDDDDDEDEDEDDAEEDETYGEMKGTTEDGAVSKGSDENALLEGIPLHKLQSASVWFDNPLFKRFQANVDELDAEVGLTRLVNTKRQQAQERSKKRSRDAEASREHKSEPDGVSEEVQTVIDRMPKTDKEVRAERRRRLAERKERRQAKKQKLDDVDDGIEIVPSSRTSPKQDLPVSAAGEAIDDPSLTAEERRKILAKRALIRRGMGKIAAEDEDGPIEIVAQSKLEVKDERKYDSDHEDYDDDDHARHLALGAMMLRKGRARKLVDASYNRYAWNDQVGLPDWFVDDEEKHHRPQLPIPPALMEQMRQKYISLAAKPIKKVAEARDRKRRRAQQKLKTAREKANKIMGNEDLSEREKLRAVQATMAKAQKKEGRGGKKVAVSRKFQGGKGPSGKNLKKVDKRMKTDIRGMKRAEKKKGKRRK</sequence>
<feature type="compositionally biased region" description="Acidic residues" evidence="3">
    <location>
        <begin position="346"/>
        <end position="356"/>
    </location>
</feature>
<accession>A0A7R9UEV4</accession>
<dbReference type="PANTHER" id="PTHR45887">
    <property type="entry name" value="TRANSLATION INITIATION FACTOR EIF-2B SUBUNIT EPSILON"/>
    <property type="match status" value="1"/>
</dbReference>
<feature type="compositionally biased region" description="Basic residues" evidence="3">
    <location>
        <begin position="748"/>
        <end position="764"/>
    </location>
</feature>
<dbReference type="GO" id="GO:0031369">
    <property type="term" value="F:translation initiation factor binding"/>
    <property type="evidence" value="ECO:0007669"/>
    <property type="project" value="InterPro"/>
</dbReference>
<reference evidence="5" key="1">
    <citation type="submission" date="2021-01" db="EMBL/GenBank/DDBJ databases">
        <authorList>
            <person name="Corre E."/>
            <person name="Pelletier E."/>
            <person name="Niang G."/>
            <person name="Scheremetjew M."/>
            <person name="Finn R."/>
            <person name="Kale V."/>
            <person name="Holt S."/>
            <person name="Cochrane G."/>
            <person name="Meng A."/>
            <person name="Brown T."/>
            <person name="Cohen L."/>
        </authorList>
    </citation>
    <scope>NUCLEOTIDE SEQUENCE</scope>
    <source>
        <strain evidence="5">CCMP2078</strain>
    </source>
</reference>
<dbReference type="GO" id="GO:0005851">
    <property type="term" value="C:eukaryotic translation initiation factor 2B complex"/>
    <property type="evidence" value="ECO:0007669"/>
    <property type="project" value="TreeGrafter"/>
</dbReference>
<dbReference type="InterPro" id="IPR044123">
    <property type="entry name" value="W2_eIF2B_epsilon"/>
</dbReference>
<feature type="region of interest" description="Disordered" evidence="3">
    <location>
        <begin position="295"/>
        <end position="314"/>
    </location>
</feature>
<dbReference type="SUPFAM" id="SSF51161">
    <property type="entry name" value="Trimeric LpxA-like enzymes"/>
    <property type="match status" value="1"/>
</dbReference>
<feature type="coiled-coil region" evidence="2">
    <location>
        <begin position="938"/>
        <end position="965"/>
    </location>
</feature>
<evidence type="ECO:0000256" key="1">
    <source>
        <dbReference type="ARBA" id="ARBA00022490"/>
    </source>
</evidence>
<dbReference type="InterPro" id="IPR003307">
    <property type="entry name" value="W2_domain"/>
</dbReference>
<dbReference type="InterPro" id="IPR056764">
    <property type="entry name" value="LbH_EIF2B3/5"/>
</dbReference>
<dbReference type="CDD" id="cd11558">
    <property type="entry name" value="W2_eIF2B_epsilon"/>
    <property type="match status" value="1"/>
</dbReference>
<dbReference type="PROSITE" id="PS51363">
    <property type="entry name" value="W2"/>
    <property type="match status" value="1"/>
</dbReference>
<feature type="region of interest" description="Disordered" evidence="3">
    <location>
        <begin position="336"/>
        <end position="356"/>
    </location>
</feature>
<dbReference type="InterPro" id="IPR016024">
    <property type="entry name" value="ARM-type_fold"/>
</dbReference>
<evidence type="ECO:0000256" key="3">
    <source>
        <dbReference type="SAM" id="MobiDB-lite"/>
    </source>
</evidence>
<dbReference type="InterPro" id="IPR011004">
    <property type="entry name" value="Trimer_LpxA-like_sf"/>
</dbReference>
<feature type="region of interest" description="Disordered" evidence="3">
    <location>
        <begin position="593"/>
        <end position="649"/>
    </location>
</feature>
<keyword evidence="1" id="KW-0963">Cytoplasm</keyword>
<dbReference type="AlphaFoldDB" id="A0A7R9UEV4"/>
<feature type="domain" description="W2" evidence="4">
    <location>
        <begin position="417"/>
        <end position="602"/>
    </location>
</feature>
<dbReference type="GO" id="GO:0005634">
    <property type="term" value="C:nucleus"/>
    <property type="evidence" value="ECO:0007669"/>
    <property type="project" value="InterPro"/>
</dbReference>
<feature type="region of interest" description="Disordered" evidence="3">
    <location>
        <begin position="699"/>
        <end position="792"/>
    </location>
</feature>
<dbReference type="GO" id="GO:0003743">
    <property type="term" value="F:translation initiation factor activity"/>
    <property type="evidence" value="ECO:0007669"/>
    <property type="project" value="TreeGrafter"/>
</dbReference>
<protein>
    <recommendedName>
        <fullName evidence="4">W2 domain-containing protein</fullName>
    </recommendedName>
</protein>
<dbReference type="GO" id="GO:0005085">
    <property type="term" value="F:guanyl-nucleotide exchange factor activity"/>
    <property type="evidence" value="ECO:0007669"/>
    <property type="project" value="InterPro"/>
</dbReference>
<feature type="compositionally biased region" description="Acidic residues" evidence="3">
    <location>
        <begin position="593"/>
        <end position="634"/>
    </location>
</feature>
<proteinExistence type="predicted"/>
<evidence type="ECO:0000259" key="4">
    <source>
        <dbReference type="PROSITE" id="PS51363"/>
    </source>
</evidence>
<feature type="region of interest" description="Disordered" evidence="3">
    <location>
        <begin position="981"/>
        <end position="1038"/>
    </location>
</feature>